<keyword evidence="7" id="KW-0915">Sodium</keyword>
<sequence>MSIIDWFIVAIYAIIVIGIGIAASRKQNNTEEYFRGSRQLPWWAIGFSIIATSFSAASLLGGPGEGYEHGFLYLQLQFGDLIGYGLVIFIFLPLFVGLNLTTAYEYLEKRFDAKTRSLGSLCFLLFVIARLGGLLYAASLVVSTITGMPVYIAILIVGVISIVYTVAGGITAVVWTDVLQFAMIFVGLAAGIWAATSGVPGGFGELWRAASEGGKLAVVNLSWEPESIRSLPTALIAYGILAFAIAGTNQQSVQRYVSCADVPSARKAIFLGWFSGFVGVAATLLLGVLLFGFYSLNAGLPDDVKPDGILSYFIVNQVPPGASGLLVAAIFAAAMSSIDSALHSLATCMTVDFYDRYAKSEYSESRSLKVAQGLIVVWGIVGIISAFFVASTGKSLLPFLVTYTTMFLGPLLGIFLMGVLVPRINANGAFYGTVAAVILIVVGSENGWFNFPGIWRSAITAPIAIILGLAISLISSEPPERSVQGLTLWHSSQLQGKPMNRPGLEDND</sequence>
<dbReference type="InterPro" id="IPR038377">
    <property type="entry name" value="Na/Glc_symporter_sf"/>
</dbReference>
<feature type="transmembrane region" description="Helical" evidence="12">
    <location>
        <begin position="268"/>
        <end position="294"/>
    </location>
</feature>
<dbReference type="EMBL" id="CP150886">
    <property type="protein sequence ID" value="WZB86665.1"/>
    <property type="molecule type" value="Genomic_DNA"/>
</dbReference>
<accession>A0ABZ2UT02</accession>
<keyword evidence="3" id="KW-0813">Transport</keyword>
<evidence type="ECO:0000256" key="2">
    <source>
        <dbReference type="ARBA" id="ARBA00006434"/>
    </source>
</evidence>
<keyword evidence="10" id="KW-0739">Sodium transport</keyword>
<organism evidence="13 14">
    <name type="scientific">Okeanomitos corallinicola TIOX110</name>
    <dbReference type="NCBI Taxonomy" id="3133117"/>
    <lineage>
        <taxon>Bacteria</taxon>
        <taxon>Bacillati</taxon>
        <taxon>Cyanobacteriota</taxon>
        <taxon>Cyanophyceae</taxon>
        <taxon>Nostocales</taxon>
        <taxon>Aphanizomenonaceae</taxon>
        <taxon>Okeanomitos</taxon>
    </lineage>
</organism>
<feature type="transmembrane region" description="Helical" evidence="12">
    <location>
        <begin position="6"/>
        <end position="24"/>
    </location>
</feature>
<evidence type="ECO:0000256" key="10">
    <source>
        <dbReference type="ARBA" id="ARBA00023201"/>
    </source>
</evidence>
<dbReference type="RefSeq" id="WP_353929579.1">
    <property type="nucleotide sequence ID" value="NZ_CP150886.1"/>
</dbReference>
<evidence type="ECO:0000256" key="12">
    <source>
        <dbReference type="SAM" id="Phobius"/>
    </source>
</evidence>
<dbReference type="NCBIfam" id="TIGR00813">
    <property type="entry name" value="sss"/>
    <property type="match status" value="1"/>
</dbReference>
<dbReference type="CDD" id="cd10326">
    <property type="entry name" value="SLC5sbd_NIS-like"/>
    <property type="match status" value="1"/>
</dbReference>
<evidence type="ECO:0000256" key="5">
    <source>
        <dbReference type="ARBA" id="ARBA00022692"/>
    </source>
</evidence>
<dbReference type="PANTHER" id="PTHR42985:SF40">
    <property type="entry name" value="LD47995P-RELATED"/>
    <property type="match status" value="1"/>
</dbReference>
<feature type="transmembrane region" description="Helical" evidence="12">
    <location>
        <begin position="150"/>
        <end position="175"/>
    </location>
</feature>
<keyword evidence="8" id="KW-0406">Ion transport</keyword>
<comment type="subcellular location">
    <subcellularLocation>
        <location evidence="1">Cell membrane</location>
        <topology evidence="1">Multi-pass membrane protein</topology>
    </subcellularLocation>
</comment>
<evidence type="ECO:0000256" key="7">
    <source>
        <dbReference type="ARBA" id="ARBA00023053"/>
    </source>
</evidence>
<gene>
    <name evidence="13" type="ORF">WJM97_14840</name>
</gene>
<feature type="transmembrane region" description="Helical" evidence="12">
    <location>
        <begin position="182"/>
        <end position="207"/>
    </location>
</feature>
<reference evidence="13 14" key="1">
    <citation type="submission" date="2024-04" db="EMBL/GenBank/DDBJ databases">
        <title>Okeanomitos corallinicola gen. &amp; sp. nov. (Nostocales, Cyanobacteria), a new toxic marine heterocyst-forming cyanobacterium from a coral reef.</title>
        <authorList>
            <person name="Li H."/>
            <person name="Li R."/>
            <person name="Kang J."/>
            <person name="Hii K.S."/>
            <person name="Mohamed H.F."/>
            <person name="Xu X."/>
            <person name="Luo Z."/>
        </authorList>
    </citation>
    <scope>NUCLEOTIDE SEQUENCE [LARGE SCALE GENOMIC DNA]</scope>
    <source>
        <strain evidence="13 14">TIOX110</strain>
    </source>
</reference>
<dbReference type="PROSITE" id="PS50283">
    <property type="entry name" value="NA_SOLUT_SYMP_3"/>
    <property type="match status" value="1"/>
</dbReference>
<feature type="transmembrane region" description="Helical" evidence="12">
    <location>
        <begin position="40"/>
        <end position="61"/>
    </location>
</feature>
<evidence type="ECO:0000256" key="9">
    <source>
        <dbReference type="ARBA" id="ARBA00023136"/>
    </source>
</evidence>
<evidence type="ECO:0000256" key="6">
    <source>
        <dbReference type="ARBA" id="ARBA00022989"/>
    </source>
</evidence>
<evidence type="ECO:0000256" key="3">
    <source>
        <dbReference type="ARBA" id="ARBA00022448"/>
    </source>
</evidence>
<keyword evidence="14" id="KW-1185">Reference proteome</keyword>
<evidence type="ECO:0000313" key="14">
    <source>
        <dbReference type="Proteomes" id="UP001483337"/>
    </source>
</evidence>
<name>A0ABZ2UT02_9CYAN</name>
<keyword evidence="6 12" id="KW-1133">Transmembrane helix</keyword>
<protein>
    <submittedName>
        <fullName evidence="13">Sodium:solute symporter</fullName>
    </submittedName>
</protein>
<evidence type="ECO:0000256" key="1">
    <source>
        <dbReference type="ARBA" id="ARBA00004651"/>
    </source>
</evidence>
<evidence type="ECO:0000256" key="11">
    <source>
        <dbReference type="RuleBase" id="RU362091"/>
    </source>
</evidence>
<keyword evidence="4" id="KW-1003">Cell membrane</keyword>
<feature type="transmembrane region" description="Helical" evidence="12">
    <location>
        <begin position="81"/>
        <end position="106"/>
    </location>
</feature>
<feature type="transmembrane region" description="Helical" evidence="12">
    <location>
        <begin position="227"/>
        <end position="247"/>
    </location>
</feature>
<feature type="transmembrane region" description="Helical" evidence="12">
    <location>
        <begin position="428"/>
        <end position="448"/>
    </location>
</feature>
<feature type="transmembrane region" description="Helical" evidence="12">
    <location>
        <begin position="396"/>
        <end position="421"/>
    </location>
</feature>
<feature type="transmembrane region" description="Helical" evidence="12">
    <location>
        <begin position="370"/>
        <end position="390"/>
    </location>
</feature>
<evidence type="ECO:0000256" key="8">
    <source>
        <dbReference type="ARBA" id="ARBA00023065"/>
    </source>
</evidence>
<dbReference type="Pfam" id="PF00474">
    <property type="entry name" value="SSF"/>
    <property type="match status" value="1"/>
</dbReference>
<comment type="similarity">
    <text evidence="2 11">Belongs to the sodium:solute symporter (SSF) (TC 2.A.21) family.</text>
</comment>
<dbReference type="InterPro" id="IPR051163">
    <property type="entry name" value="Sodium:Solute_Symporter_SSF"/>
</dbReference>
<dbReference type="PANTHER" id="PTHR42985">
    <property type="entry name" value="SODIUM-COUPLED MONOCARBOXYLATE TRANSPORTER"/>
    <property type="match status" value="1"/>
</dbReference>
<keyword evidence="9 12" id="KW-0472">Membrane</keyword>
<dbReference type="InterPro" id="IPR001734">
    <property type="entry name" value="Na/solute_symporter"/>
</dbReference>
<feature type="transmembrane region" description="Helical" evidence="12">
    <location>
        <begin position="118"/>
        <end position="138"/>
    </location>
</feature>
<dbReference type="Gene3D" id="1.20.1730.10">
    <property type="entry name" value="Sodium/glucose cotransporter"/>
    <property type="match status" value="1"/>
</dbReference>
<feature type="transmembrane region" description="Helical" evidence="12">
    <location>
        <begin position="454"/>
        <end position="474"/>
    </location>
</feature>
<proteinExistence type="inferred from homology"/>
<dbReference type="Proteomes" id="UP001483337">
    <property type="component" value="Chromosome"/>
</dbReference>
<keyword evidence="5 12" id="KW-0812">Transmembrane</keyword>
<evidence type="ECO:0000313" key="13">
    <source>
        <dbReference type="EMBL" id="WZB86665.1"/>
    </source>
</evidence>
<feature type="transmembrane region" description="Helical" evidence="12">
    <location>
        <begin position="325"/>
        <end position="349"/>
    </location>
</feature>
<evidence type="ECO:0000256" key="4">
    <source>
        <dbReference type="ARBA" id="ARBA00022475"/>
    </source>
</evidence>